<dbReference type="RefSeq" id="WP_162655821.1">
    <property type="nucleotide sequence ID" value="NZ_LR593887.1"/>
</dbReference>
<sequence>MSRVELTYAGDHYQDEIWTLKRVQSGLVLLDQDEVVVTRISADEVNTRIILPSFLRSLPFLLIVGKKTTHPFNVTRRELRGVRELIADCVEQAPGAAATDCIARAKSALKFGAPLFGVGVVLVIGGAVDRNIKGFGVGVVGTSVGMIAFARAAFLFLKSRSLRAKARSMETEVFDNDDNDDE</sequence>
<keyword evidence="1" id="KW-1133">Transmembrane helix</keyword>
<evidence type="ECO:0000313" key="3">
    <source>
        <dbReference type="Proteomes" id="UP000464378"/>
    </source>
</evidence>
<name>A0A6C2YGJ5_9BACT</name>
<keyword evidence="1" id="KW-0472">Membrane</keyword>
<dbReference type="EMBL" id="LR586016">
    <property type="protein sequence ID" value="VIP00618.1"/>
    <property type="molecule type" value="Genomic_DNA"/>
</dbReference>
<reference evidence="2" key="1">
    <citation type="submission" date="2019-04" db="EMBL/GenBank/DDBJ databases">
        <authorList>
            <consortium name="Science for Life Laboratories"/>
        </authorList>
    </citation>
    <scope>NUCLEOTIDE SEQUENCE</scope>
    <source>
        <strain evidence="2">MBLW1</strain>
    </source>
</reference>
<dbReference type="AlphaFoldDB" id="A0A6C2YGJ5"/>
<keyword evidence="3" id="KW-1185">Reference proteome</keyword>
<keyword evidence="1" id="KW-0812">Transmembrane</keyword>
<evidence type="ECO:0000256" key="1">
    <source>
        <dbReference type="SAM" id="Phobius"/>
    </source>
</evidence>
<protein>
    <submittedName>
        <fullName evidence="2">Uncharacterized protein</fullName>
    </submittedName>
</protein>
<evidence type="ECO:0000313" key="2">
    <source>
        <dbReference type="EMBL" id="VIP00618.1"/>
    </source>
</evidence>
<dbReference type="EMBL" id="LR593887">
    <property type="protein sequence ID" value="VTR96654.1"/>
    <property type="molecule type" value="Genomic_DNA"/>
</dbReference>
<feature type="transmembrane region" description="Helical" evidence="1">
    <location>
        <begin position="111"/>
        <end position="128"/>
    </location>
</feature>
<proteinExistence type="predicted"/>
<accession>A0A6C2YGJ5</accession>
<gene>
    <name evidence="2" type="ORF">GMBLW1_33420</name>
</gene>
<dbReference type="InParanoid" id="A0A6C2YGJ5"/>
<dbReference type="Proteomes" id="UP000464378">
    <property type="component" value="Chromosome"/>
</dbReference>
<organism evidence="2">
    <name type="scientific">Tuwongella immobilis</name>
    <dbReference type="NCBI Taxonomy" id="692036"/>
    <lineage>
        <taxon>Bacteria</taxon>
        <taxon>Pseudomonadati</taxon>
        <taxon>Planctomycetota</taxon>
        <taxon>Planctomycetia</taxon>
        <taxon>Gemmatales</taxon>
        <taxon>Gemmataceae</taxon>
        <taxon>Tuwongella</taxon>
    </lineage>
</organism>
<dbReference type="KEGG" id="tim:GMBLW1_33420"/>
<feature type="transmembrane region" description="Helical" evidence="1">
    <location>
        <begin position="134"/>
        <end position="157"/>
    </location>
</feature>